<protein>
    <submittedName>
        <fullName evidence="2">Uncharacterized protein</fullName>
    </submittedName>
</protein>
<dbReference type="AlphaFoldDB" id="A0A812MUB7"/>
<accession>A0A812MUB7</accession>
<feature type="region of interest" description="Disordered" evidence="1">
    <location>
        <begin position="1"/>
        <end position="177"/>
    </location>
</feature>
<feature type="compositionally biased region" description="Basic and acidic residues" evidence="1">
    <location>
        <begin position="51"/>
        <end position="64"/>
    </location>
</feature>
<gene>
    <name evidence="2" type="ORF">SNAT2548_LOCUS14783</name>
</gene>
<comment type="caution">
    <text evidence="2">The sequence shown here is derived from an EMBL/GenBank/DDBJ whole genome shotgun (WGS) entry which is preliminary data.</text>
</comment>
<sequence length="177" mass="20336">MAQGLPFRSLPWEPEENGVDERQDVGMKSLLQRKRQEESQVPQACRRQAQARREEEQRLAREAEAAAAAAEEARQAEEAARKAAEDRAEQDREARKKALHERFKGLLQKKRGEELNDSAQAEACRPEEEHITAKGTEASQVEEASRKSEEKEPQEEEEEELREEPAEAQGFRKFPWS</sequence>
<dbReference type="EMBL" id="CAJNDS010001779">
    <property type="protein sequence ID" value="CAE7278743.1"/>
    <property type="molecule type" value="Genomic_DNA"/>
</dbReference>
<keyword evidence="3" id="KW-1185">Reference proteome</keyword>
<evidence type="ECO:0000256" key="1">
    <source>
        <dbReference type="SAM" id="MobiDB-lite"/>
    </source>
</evidence>
<dbReference type="Proteomes" id="UP000604046">
    <property type="component" value="Unassembled WGS sequence"/>
</dbReference>
<proteinExistence type="predicted"/>
<evidence type="ECO:0000313" key="2">
    <source>
        <dbReference type="EMBL" id="CAE7278743.1"/>
    </source>
</evidence>
<evidence type="ECO:0000313" key="3">
    <source>
        <dbReference type="Proteomes" id="UP000604046"/>
    </source>
</evidence>
<organism evidence="2 3">
    <name type="scientific">Symbiodinium natans</name>
    <dbReference type="NCBI Taxonomy" id="878477"/>
    <lineage>
        <taxon>Eukaryota</taxon>
        <taxon>Sar</taxon>
        <taxon>Alveolata</taxon>
        <taxon>Dinophyceae</taxon>
        <taxon>Suessiales</taxon>
        <taxon>Symbiodiniaceae</taxon>
        <taxon>Symbiodinium</taxon>
    </lineage>
</organism>
<feature type="compositionally biased region" description="Basic and acidic residues" evidence="1">
    <location>
        <begin position="71"/>
        <end position="114"/>
    </location>
</feature>
<name>A0A812MUB7_9DINO</name>
<reference evidence="2" key="1">
    <citation type="submission" date="2021-02" db="EMBL/GenBank/DDBJ databases">
        <authorList>
            <person name="Dougan E. K."/>
            <person name="Rhodes N."/>
            <person name="Thang M."/>
            <person name="Chan C."/>
        </authorList>
    </citation>
    <scope>NUCLEOTIDE SEQUENCE</scope>
</reference>
<feature type="compositionally biased region" description="Acidic residues" evidence="1">
    <location>
        <begin position="152"/>
        <end position="162"/>
    </location>
</feature>